<dbReference type="OrthoDB" id="16520at2759"/>
<dbReference type="STRING" id="1658172.A0A1B7NZ46"/>
<evidence type="ECO:0000256" key="7">
    <source>
        <dbReference type="ARBA" id="ARBA00022670"/>
    </source>
</evidence>
<evidence type="ECO:0000256" key="2">
    <source>
        <dbReference type="ARBA" id="ARBA00004613"/>
    </source>
</evidence>
<evidence type="ECO:0000256" key="11">
    <source>
        <dbReference type="ARBA" id="ARBA00023026"/>
    </source>
</evidence>
<evidence type="ECO:0000256" key="1">
    <source>
        <dbReference type="ARBA" id="ARBA00001257"/>
    </source>
</evidence>
<feature type="signal peptide" evidence="16">
    <location>
        <begin position="1"/>
        <end position="21"/>
    </location>
</feature>
<dbReference type="PANTHER" id="PTHR11731">
    <property type="entry name" value="PROTEASE FAMILY S9B,C DIPEPTIDYL-PEPTIDASE IV-RELATED"/>
    <property type="match status" value="1"/>
</dbReference>
<evidence type="ECO:0000256" key="8">
    <source>
        <dbReference type="ARBA" id="ARBA00022729"/>
    </source>
</evidence>
<keyword evidence="7" id="KW-0645">Protease</keyword>
<protein>
    <recommendedName>
        <fullName evidence="4">dipeptidyl-peptidase IV</fullName>
        <ecNumber evidence="4">3.4.14.5</ecNumber>
    </recommendedName>
    <alternativeName>
        <fullName evidence="13">Dipeptidyl peptidase IV</fullName>
    </alternativeName>
</protein>
<evidence type="ECO:0000256" key="12">
    <source>
        <dbReference type="ARBA" id="ARBA00023180"/>
    </source>
</evidence>
<comment type="similarity">
    <text evidence="3">Belongs to the peptidase S9B family.</text>
</comment>
<evidence type="ECO:0000256" key="6">
    <source>
        <dbReference type="ARBA" id="ARBA00022525"/>
    </source>
</evidence>
<feature type="domain" description="Peptidase S9 prolyl oligopeptidase catalytic" evidence="17">
    <location>
        <begin position="557"/>
        <end position="751"/>
    </location>
</feature>
<keyword evidence="9" id="KW-0378">Hydrolase</keyword>
<proteinExistence type="inferred from homology"/>
<evidence type="ECO:0000256" key="14">
    <source>
        <dbReference type="ARBA" id="ARBA00037607"/>
    </source>
</evidence>
<feature type="domain" description="Dipeptidylpeptidase IV N-terminal" evidence="18">
    <location>
        <begin position="109"/>
        <end position="471"/>
    </location>
</feature>
<gene>
    <name evidence="19" type="ORF">ACJ72_03622</name>
</gene>
<comment type="function">
    <text evidence="14">Extracellular dipeptidyl-peptidase which removes N-terminal dipeptides sequentially from polypeptides having unsubstituted N-termini provided that the penultimate residue is proline. Contributes to pathogenicity.</text>
</comment>
<reference evidence="19 20" key="1">
    <citation type="submission" date="2015-07" db="EMBL/GenBank/DDBJ databases">
        <title>Emmonsia species relationships and genome sequence.</title>
        <authorList>
            <person name="Cuomo C.A."/>
            <person name="Schwartz I.S."/>
            <person name="Kenyon C."/>
            <person name="de Hoog G.S."/>
            <person name="Govender N.P."/>
            <person name="Botha A."/>
            <person name="Moreno L."/>
            <person name="de Vries M."/>
            <person name="Munoz J.F."/>
            <person name="Stielow J.B."/>
        </authorList>
    </citation>
    <scope>NUCLEOTIDE SEQUENCE [LARGE SCALE GENOMIC DNA]</scope>
    <source>
        <strain evidence="19 20">CBS 136260</strain>
    </source>
</reference>
<evidence type="ECO:0000256" key="13">
    <source>
        <dbReference type="ARBA" id="ARBA00030567"/>
    </source>
</evidence>
<sequence>MVTGLKRQTLALLFFAGFSLTIHPPRKPYPPTGEGETLLDFKTATSHSSLVPLILTFEWILGGNDGDYVDMDTDNSLVVRNILDPTNHTAILTHSDHIPPYAYEYFVKPDRSKVLWATNHTQLHRHSYLADYFIQDVETQELTPLITGQAGDVQYATWSPVDNIIAYVYKNNLFLWRDGRNVQITWEGSPDMFKGVADWVYEEEIFSDRQALWFSPDGKYLAFLEFDEAKVPIETILSYMATETEALLYPEKVVIHYPKVTTNNPEVYLNLLEISSHKRTVVPIDSFSRDNLIVGEVVWLTRGHGSLALRTYNRVQNQEKIVLVDVGTMTTSVVRERFATDGWLENPMSIKYIGELQPEMGASSHHYFADISDESGWSHIYLFPCEQGEPIQLTSGNWDVTEILYVDLERKLIYFLSTENHPTERHLYSVSYISHEKTPLVDDKVPAWWSASFSTGGGYYVLTYGGPDVPYQEAHSVKEPSKVVDIMDNEQVVEELKEYKLPNISFFDLTIESDITVSVMQRLPASFTQGKKYPVLFIPYGGPGSQEVTKAWKPLDWKAYISSDQELEYIIWTVDGRGTGFRGRKFLTSVYKRLGQLEVQDQIAAAKLLSQESFVDKDHIGIWGWSYGGYLAAKVIEANSSIFSFGMMTAPVVDWRLYDSFYTERYMENYNEEEYQKSAVHEPEGFLHLAGKILVQQGTADDNVLFEHSAALVEILMSSDVPPHKLSVQWFTDGDHSISEPTSSLFLYKQLTGMLYEEKNRDPNKHEHHEWDRRSWKSRMGTGSQERSKKPGTHQWRF</sequence>
<dbReference type="SUPFAM" id="SSF82171">
    <property type="entry name" value="DPP6 N-terminal domain-like"/>
    <property type="match status" value="1"/>
</dbReference>
<dbReference type="Pfam" id="PF00930">
    <property type="entry name" value="DPPIV_N"/>
    <property type="match status" value="1"/>
</dbReference>
<dbReference type="InterPro" id="IPR002469">
    <property type="entry name" value="Peptidase_S9B_N"/>
</dbReference>
<dbReference type="InterPro" id="IPR050278">
    <property type="entry name" value="Serine_Prot_S9B/DPPIV"/>
</dbReference>
<dbReference type="GO" id="GO:0004177">
    <property type="term" value="F:aminopeptidase activity"/>
    <property type="evidence" value="ECO:0007669"/>
    <property type="project" value="UniProtKB-KW"/>
</dbReference>
<dbReference type="Proteomes" id="UP000091918">
    <property type="component" value="Unassembled WGS sequence"/>
</dbReference>
<evidence type="ECO:0000256" key="9">
    <source>
        <dbReference type="ARBA" id="ARBA00022801"/>
    </source>
</evidence>
<organism evidence="19 20">
    <name type="scientific">Emergomyces africanus</name>
    <dbReference type="NCBI Taxonomy" id="1955775"/>
    <lineage>
        <taxon>Eukaryota</taxon>
        <taxon>Fungi</taxon>
        <taxon>Dikarya</taxon>
        <taxon>Ascomycota</taxon>
        <taxon>Pezizomycotina</taxon>
        <taxon>Eurotiomycetes</taxon>
        <taxon>Eurotiomycetidae</taxon>
        <taxon>Onygenales</taxon>
        <taxon>Ajellomycetaceae</taxon>
        <taxon>Emergomyces</taxon>
    </lineage>
</organism>
<evidence type="ECO:0000256" key="5">
    <source>
        <dbReference type="ARBA" id="ARBA00022438"/>
    </source>
</evidence>
<dbReference type="GO" id="GO:0005576">
    <property type="term" value="C:extracellular region"/>
    <property type="evidence" value="ECO:0007669"/>
    <property type="project" value="UniProtKB-SubCell"/>
</dbReference>
<dbReference type="GO" id="GO:0005886">
    <property type="term" value="C:plasma membrane"/>
    <property type="evidence" value="ECO:0007669"/>
    <property type="project" value="TreeGrafter"/>
</dbReference>
<feature type="chain" id="PRO_5008598299" description="dipeptidyl-peptidase IV" evidence="16">
    <location>
        <begin position="22"/>
        <end position="798"/>
    </location>
</feature>
<name>A0A1B7NZ46_9EURO</name>
<evidence type="ECO:0000256" key="16">
    <source>
        <dbReference type="SAM" id="SignalP"/>
    </source>
</evidence>
<dbReference type="AlphaFoldDB" id="A0A1B7NZ46"/>
<evidence type="ECO:0000313" key="20">
    <source>
        <dbReference type="Proteomes" id="UP000091918"/>
    </source>
</evidence>
<dbReference type="GO" id="GO:0006508">
    <property type="term" value="P:proteolysis"/>
    <property type="evidence" value="ECO:0007669"/>
    <property type="project" value="UniProtKB-KW"/>
</dbReference>
<keyword evidence="20" id="KW-1185">Reference proteome</keyword>
<evidence type="ECO:0000259" key="17">
    <source>
        <dbReference type="Pfam" id="PF00326"/>
    </source>
</evidence>
<evidence type="ECO:0000256" key="10">
    <source>
        <dbReference type="ARBA" id="ARBA00022825"/>
    </source>
</evidence>
<dbReference type="EMBL" id="LGUA01000367">
    <property type="protein sequence ID" value="OAX82034.1"/>
    <property type="molecule type" value="Genomic_DNA"/>
</dbReference>
<keyword evidence="12" id="KW-0325">Glycoprotein</keyword>
<evidence type="ECO:0000256" key="4">
    <source>
        <dbReference type="ARBA" id="ARBA00012062"/>
    </source>
</evidence>
<feature type="compositionally biased region" description="Basic and acidic residues" evidence="15">
    <location>
        <begin position="759"/>
        <end position="775"/>
    </location>
</feature>
<comment type="caution">
    <text evidence="19">The sequence shown here is derived from an EMBL/GenBank/DDBJ whole genome shotgun (WGS) entry which is preliminary data.</text>
</comment>
<keyword evidence="6" id="KW-0964">Secreted</keyword>
<comment type="subcellular location">
    <subcellularLocation>
        <location evidence="2">Secreted</location>
    </subcellularLocation>
</comment>
<dbReference type="GO" id="GO:0004252">
    <property type="term" value="F:serine-type endopeptidase activity"/>
    <property type="evidence" value="ECO:0007669"/>
    <property type="project" value="InterPro"/>
</dbReference>
<dbReference type="SUPFAM" id="SSF53474">
    <property type="entry name" value="alpha/beta-Hydrolases"/>
    <property type="match status" value="1"/>
</dbReference>
<dbReference type="PANTHER" id="PTHR11731:SF162">
    <property type="entry name" value="DIPEPTIDYL PEPTIDASE 4-RELATED"/>
    <property type="match status" value="1"/>
</dbReference>
<dbReference type="InterPro" id="IPR002471">
    <property type="entry name" value="Pept_S9_AS"/>
</dbReference>
<keyword evidence="5" id="KW-0031">Aminopeptidase</keyword>
<evidence type="ECO:0000256" key="3">
    <source>
        <dbReference type="ARBA" id="ARBA00006150"/>
    </source>
</evidence>
<dbReference type="InterPro" id="IPR029058">
    <property type="entry name" value="AB_hydrolase_fold"/>
</dbReference>
<comment type="catalytic activity">
    <reaction evidence="1">
        <text>Release of an N-terminal dipeptide, Xaa-Yaa-|-Zaa-, from a polypeptide, preferentially when Yaa is Pro, provided Zaa is neither Pro nor hydroxyproline.</text>
        <dbReference type="EC" id="3.4.14.5"/>
    </reaction>
</comment>
<keyword evidence="8 16" id="KW-0732">Signal</keyword>
<feature type="region of interest" description="Disordered" evidence="15">
    <location>
        <begin position="759"/>
        <end position="798"/>
    </location>
</feature>
<evidence type="ECO:0000256" key="15">
    <source>
        <dbReference type="SAM" id="MobiDB-lite"/>
    </source>
</evidence>
<keyword evidence="10" id="KW-0720">Serine protease</keyword>
<dbReference type="Gene3D" id="3.40.50.1820">
    <property type="entry name" value="alpha/beta hydrolase"/>
    <property type="match status" value="1"/>
</dbReference>
<dbReference type="FunFam" id="3.40.50.1820:FF:000003">
    <property type="entry name" value="Dipeptidyl peptidase 4"/>
    <property type="match status" value="1"/>
</dbReference>
<evidence type="ECO:0000259" key="18">
    <source>
        <dbReference type="Pfam" id="PF00930"/>
    </source>
</evidence>
<dbReference type="InterPro" id="IPR001375">
    <property type="entry name" value="Peptidase_S9_cat"/>
</dbReference>
<accession>A0A1B7NZ46</accession>
<dbReference type="EC" id="3.4.14.5" evidence="4"/>
<dbReference type="Pfam" id="PF00326">
    <property type="entry name" value="Peptidase_S9"/>
    <property type="match status" value="1"/>
</dbReference>
<dbReference type="PROSITE" id="PS00708">
    <property type="entry name" value="PRO_ENDOPEP_SER"/>
    <property type="match status" value="1"/>
</dbReference>
<dbReference type="GO" id="GO:0008239">
    <property type="term" value="F:dipeptidyl-peptidase activity"/>
    <property type="evidence" value="ECO:0007669"/>
    <property type="project" value="UniProtKB-EC"/>
</dbReference>
<evidence type="ECO:0000313" key="19">
    <source>
        <dbReference type="EMBL" id="OAX82034.1"/>
    </source>
</evidence>
<keyword evidence="11" id="KW-0843">Virulence</keyword>
<dbReference type="Gene3D" id="2.140.10.30">
    <property type="entry name" value="Dipeptidylpeptidase IV, N-terminal domain"/>
    <property type="match status" value="1"/>
</dbReference>